<dbReference type="Proteomes" id="UP000053317">
    <property type="component" value="Unassembled WGS sequence"/>
</dbReference>
<keyword evidence="4" id="KW-1185">Reference proteome</keyword>
<feature type="transmembrane region" description="Helical" evidence="2">
    <location>
        <begin position="49"/>
        <end position="67"/>
    </location>
</feature>
<keyword evidence="2" id="KW-1133">Transmembrane helix</keyword>
<evidence type="ECO:0000256" key="2">
    <source>
        <dbReference type="SAM" id="Phobius"/>
    </source>
</evidence>
<keyword evidence="2" id="KW-0812">Transmembrane</keyword>
<reference evidence="3 4" key="2">
    <citation type="submission" date="2015-05" db="EMBL/GenBank/DDBJ databases">
        <authorList>
            <person name="Morales-Cruz A."/>
            <person name="Amrine K.C."/>
            <person name="Cantu D."/>
        </authorList>
    </citation>
    <scope>NUCLEOTIDE SEQUENCE [LARGE SCALE GENOMIC DNA]</scope>
    <source>
        <strain evidence="3">UCRPC4</strain>
    </source>
</reference>
<dbReference type="Pfam" id="PF08636">
    <property type="entry name" value="Pkr1"/>
    <property type="match status" value="1"/>
</dbReference>
<dbReference type="PANTHER" id="PTHR28251:SF1">
    <property type="entry name" value="V-TYPE ATPASE ASSEMBLY FACTOR PKR1"/>
    <property type="match status" value="1"/>
</dbReference>
<feature type="transmembrane region" description="Helical" evidence="2">
    <location>
        <begin position="20"/>
        <end position="42"/>
    </location>
</feature>
<accession>A0A0G2H7W8</accession>
<name>A0A0G2H7W8_PHACM</name>
<gene>
    <name evidence="3" type="ORF">UCRPC4_g02295</name>
</gene>
<protein>
    <submittedName>
        <fullName evidence="3">Putative er membrane protein</fullName>
    </submittedName>
</protein>
<organism evidence="3 4">
    <name type="scientific">Phaeomoniella chlamydospora</name>
    <name type="common">Phaeoacremonium chlamydosporum</name>
    <dbReference type="NCBI Taxonomy" id="158046"/>
    <lineage>
        <taxon>Eukaryota</taxon>
        <taxon>Fungi</taxon>
        <taxon>Dikarya</taxon>
        <taxon>Ascomycota</taxon>
        <taxon>Pezizomycotina</taxon>
        <taxon>Eurotiomycetes</taxon>
        <taxon>Chaetothyriomycetidae</taxon>
        <taxon>Phaeomoniellales</taxon>
        <taxon>Phaeomoniellaceae</taxon>
        <taxon>Phaeomoniella</taxon>
    </lineage>
</organism>
<sequence length="170" mass="18683">MGDSFLVSLWESVFTPGPTPTLLVATNASFAALQAILFLLFLATYSIHFIILSFLCAGLWWSINWFVAELQASKEQEERTKEKVDDAEDEQEELGIKAGKDKDSSDTETEEATPAPEDKRSHQATSTTTTATSLKPEDAAEGARKRRSVAGMSESEGSVSTDSEWEKVEQ</sequence>
<keyword evidence="2" id="KW-0472">Membrane</keyword>
<proteinExistence type="predicted"/>
<evidence type="ECO:0000313" key="4">
    <source>
        <dbReference type="Proteomes" id="UP000053317"/>
    </source>
</evidence>
<dbReference type="EMBL" id="LCWF01000056">
    <property type="protein sequence ID" value="KKY24765.1"/>
    <property type="molecule type" value="Genomic_DNA"/>
</dbReference>
<evidence type="ECO:0000313" key="3">
    <source>
        <dbReference type="EMBL" id="KKY24765.1"/>
    </source>
</evidence>
<dbReference type="OrthoDB" id="9626941at2759"/>
<feature type="compositionally biased region" description="Low complexity" evidence="1">
    <location>
        <begin position="124"/>
        <end position="133"/>
    </location>
</feature>
<feature type="region of interest" description="Disordered" evidence="1">
    <location>
        <begin position="76"/>
        <end position="170"/>
    </location>
</feature>
<feature type="compositionally biased region" description="Basic and acidic residues" evidence="1">
    <location>
        <begin position="94"/>
        <end position="105"/>
    </location>
</feature>
<reference evidence="3 4" key="1">
    <citation type="submission" date="2015-05" db="EMBL/GenBank/DDBJ databases">
        <title>Distinctive expansion of gene families associated with plant cell wall degradation and secondary metabolism in the genomes of grapevine trunk pathogens.</title>
        <authorList>
            <person name="Lawrence D.P."/>
            <person name="Travadon R."/>
            <person name="Rolshausen P.E."/>
            <person name="Baumgartner K."/>
        </authorList>
    </citation>
    <scope>NUCLEOTIDE SEQUENCE [LARGE SCALE GENOMIC DNA]</scope>
    <source>
        <strain evidence="3">UCRPC4</strain>
    </source>
</reference>
<dbReference type="InterPro" id="IPR013945">
    <property type="entry name" value="Pkr1"/>
</dbReference>
<dbReference type="GO" id="GO:0070072">
    <property type="term" value="P:vacuolar proton-transporting V-type ATPase complex assembly"/>
    <property type="evidence" value="ECO:0007669"/>
    <property type="project" value="InterPro"/>
</dbReference>
<dbReference type="PANTHER" id="PTHR28251">
    <property type="entry name" value="V-TYPE ATPASE ASSEMBLY FACTOR PKR1"/>
    <property type="match status" value="1"/>
</dbReference>
<dbReference type="GO" id="GO:0005789">
    <property type="term" value="C:endoplasmic reticulum membrane"/>
    <property type="evidence" value="ECO:0007669"/>
    <property type="project" value="TreeGrafter"/>
</dbReference>
<dbReference type="AlphaFoldDB" id="A0A0G2H7W8"/>
<comment type="caution">
    <text evidence="3">The sequence shown here is derived from an EMBL/GenBank/DDBJ whole genome shotgun (WGS) entry which is preliminary data.</text>
</comment>
<evidence type="ECO:0000256" key="1">
    <source>
        <dbReference type="SAM" id="MobiDB-lite"/>
    </source>
</evidence>